<dbReference type="InterPro" id="IPR035093">
    <property type="entry name" value="RelE/ParE_toxin_dom_sf"/>
</dbReference>
<dbReference type="AlphaFoldDB" id="A0A450W7G6"/>
<organism evidence="1">
    <name type="scientific">Candidatus Kentrum sp. LPFa</name>
    <dbReference type="NCBI Taxonomy" id="2126335"/>
    <lineage>
        <taxon>Bacteria</taxon>
        <taxon>Pseudomonadati</taxon>
        <taxon>Pseudomonadota</taxon>
        <taxon>Gammaproteobacteria</taxon>
        <taxon>Candidatus Kentrum</taxon>
    </lineage>
</organism>
<accession>A0A450W7G6</accession>
<name>A0A450W7G6_9GAMM</name>
<reference evidence="1" key="1">
    <citation type="submission" date="2019-02" db="EMBL/GenBank/DDBJ databases">
        <authorList>
            <person name="Gruber-Vodicka R. H."/>
            <person name="Seah K. B. B."/>
        </authorList>
    </citation>
    <scope>NUCLEOTIDE SEQUENCE</scope>
    <source>
        <strain evidence="1">BECK_S313</strain>
    </source>
</reference>
<evidence type="ECO:0000313" key="1">
    <source>
        <dbReference type="EMBL" id="VFK12959.1"/>
    </source>
</evidence>
<proteinExistence type="predicted"/>
<gene>
    <name evidence="1" type="ORF">BECKLPF1236B_GA0070989_10425</name>
</gene>
<dbReference type="Gene3D" id="3.30.2310.20">
    <property type="entry name" value="RelE-like"/>
    <property type="match status" value="1"/>
</dbReference>
<dbReference type="EMBL" id="CAADFK010000042">
    <property type="protein sequence ID" value="VFK12959.1"/>
    <property type="molecule type" value="Genomic_DNA"/>
</dbReference>
<protein>
    <submittedName>
        <fullName evidence="1">Proteic killer suppression protein</fullName>
    </submittedName>
</protein>
<sequence length="117" mass="13326">MDIRFKSKKLEKSLGSAQGRTKLGTKRARLLMRRLDLLCSAQTLGDLLPPYSGPSRCHELTEGIRAQQKQLSVDLDHPYRLIFVPDHHPLPLRDEGGLDWFKVKTIIILGVEDTHDQ</sequence>